<dbReference type="PANTHER" id="PTHR38471:SF2">
    <property type="entry name" value="FOUR HELIX BUNDLE PROTEIN"/>
    <property type="match status" value="1"/>
</dbReference>
<dbReference type="EMBL" id="MGIS01000022">
    <property type="protein sequence ID" value="OGM92421.1"/>
    <property type="molecule type" value="Genomic_DNA"/>
</dbReference>
<evidence type="ECO:0000313" key="1">
    <source>
        <dbReference type="EMBL" id="OGM92421.1"/>
    </source>
</evidence>
<organism evidence="1 2">
    <name type="scientific">Candidatus Wolfebacteria bacterium RIFCSPLOWO2_01_FULL_47_17b</name>
    <dbReference type="NCBI Taxonomy" id="1802558"/>
    <lineage>
        <taxon>Bacteria</taxon>
        <taxon>Candidatus Wolfeibacteriota</taxon>
    </lineage>
</organism>
<dbReference type="Pfam" id="PF05635">
    <property type="entry name" value="23S_rRNA_IVP"/>
    <property type="match status" value="1"/>
</dbReference>
<reference evidence="1 2" key="1">
    <citation type="journal article" date="2016" name="Nat. Commun.">
        <title>Thousands of microbial genomes shed light on interconnected biogeochemical processes in an aquifer system.</title>
        <authorList>
            <person name="Anantharaman K."/>
            <person name="Brown C.T."/>
            <person name="Hug L.A."/>
            <person name="Sharon I."/>
            <person name="Castelle C.J."/>
            <person name="Probst A.J."/>
            <person name="Thomas B.C."/>
            <person name="Singh A."/>
            <person name="Wilkins M.J."/>
            <person name="Karaoz U."/>
            <person name="Brodie E.L."/>
            <person name="Williams K.H."/>
            <person name="Hubbard S.S."/>
            <person name="Banfield J.F."/>
        </authorList>
    </citation>
    <scope>NUCLEOTIDE SEQUENCE [LARGE SCALE GENOMIC DNA]</scope>
</reference>
<dbReference type="Proteomes" id="UP000177011">
    <property type="component" value="Unassembled WGS sequence"/>
</dbReference>
<dbReference type="Gene3D" id="1.20.1440.60">
    <property type="entry name" value="23S rRNA-intervening sequence"/>
    <property type="match status" value="1"/>
</dbReference>
<accession>A0A1F8DUW7</accession>
<dbReference type="PANTHER" id="PTHR38471">
    <property type="entry name" value="FOUR HELIX BUNDLE PROTEIN"/>
    <property type="match status" value="1"/>
</dbReference>
<dbReference type="AlphaFoldDB" id="A0A1F8DUW7"/>
<protein>
    <recommendedName>
        <fullName evidence="3">Four helix bundle protein</fullName>
    </recommendedName>
</protein>
<dbReference type="InterPro" id="IPR012657">
    <property type="entry name" value="23S_rRNA-intervening_sequence"/>
</dbReference>
<dbReference type="NCBIfam" id="TIGR02436">
    <property type="entry name" value="four helix bundle protein"/>
    <property type="match status" value="1"/>
</dbReference>
<sequence length="123" mass="14136">MENDSVKFKNEFKRRLYAWVLRLIKFIDNLPRDSVCDVTGKQLLRSGTSVLANYIEANSASSKKDFINFFTHSLKSANESKMWLALLRDTGKGDRIELEWLLKELIEIANILASSIITLKGKR</sequence>
<proteinExistence type="predicted"/>
<comment type="caution">
    <text evidence="1">The sequence shown here is derived from an EMBL/GenBank/DDBJ whole genome shotgun (WGS) entry which is preliminary data.</text>
</comment>
<dbReference type="PIRSF" id="PIRSF035652">
    <property type="entry name" value="CHP02436"/>
    <property type="match status" value="1"/>
</dbReference>
<gene>
    <name evidence="1" type="ORF">A2935_03180</name>
</gene>
<name>A0A1F8DUW7_9BACT</name>
<evidence type="ECO:0000313" key="2">
    <source>
        <dbReference type="Proteomes" id="UP000177011"/>
    </source>
</evidence>
<evidence type="ECO:0008006" key="3">
    <source>
        <dbReference type="Google" id="ProtNLM"/>
    </source>
</evidence>
<dbReference type="InterPro" id="IPR036583">
    <property type="entry name" value="23S_rRNA_IVS_sf"/>
</dbReference>
<dbReference type="SUPFAM" id="SSF158446">
    <property type="entry name" value="IVS-encoded protein-like"/>
    <property type="match status" value="1"/>
</dbReference>